<evidence type="ECO:0000256" key="2">
    <source>
        <dbReference type="ARBA" id="ARBA00022475"/>
    </source>
</evidence>
<comment type="activity regulation">
    <text evidence="11">Na(+) is not transported, but it plays an essential structural role and its presence is essential for fluoride channel function.</text>
</comment>
<evidence type="ECO:0000256" key="1">
    <source>
        <dbReference type="ARBA" id="ARBA00004651"/>
    </source>
</evidence>
<accession>A0A1S6U7I2</accession>
<keyword evidence="4 11" id="KW-0812">Transmembrane</keyword>
<dbReference type="PANTHER" id="PTHR28259">
    <property type="entry name" value="FLUORIDE EXPORT PROTEIN 1-RELATED"/>
    <property type="match status" value="1"/>
</dbReference>
<keyword evidence="11" id="KW-0479">Metal-binding</keyword>
<dbReference type="AlphaFoldDB" id="A0A1S6U7I2"/>
<feature type="transmembrane region" description="Helical" evidence="11">
    <location>
        <begin position="61"/>
        <end position="80"/>
    </location>
</feature>
<dbReference type="GO" id="GO:0005886">
    <property type="term" value="C:plasma membrane"/>
    <property type="evidence" value="ECO:0007669"/>
    <property type="project" value="UniProtKB-SubCell"/>
</dbReference>
<evidence type="ECO:0000256" key="11">
    <source>
        <dbReference type="HAMAP-Rule" id="MF_00454"/>
    </source>
</evidence>
<evidence type="ECO:0000256" key="4">
    <source>
        <dbReference type="ARBA" id="ARBA00022692"/>
    </source>
</evidence>
<sequence length="120" mass="13447">MLIKILAVGLGGFFGAILRFILSSAILKAYPNFPLGTLFVNVFGSFLMGILLTLNFENENLKLFITTGILGALTTFSTFTYENIVFLSDNNIKFFILNIILNLFFCILFCYLGILLIKKL</sequence>
<evidence type="ECO:0000256" key="3">
    <source>
        <dbReference type="ARBA" id="ARBA00022519"/>
    </source>
</evidence>
<comment type="catalytic activity">
    <reaction evidence="10">
        <text>fluoride(in) = fluoride(out)</text>
        <dbReference type="Rhea" id="RHEA:76159"/>
        <dbReference type="ChEBI" id="CHEBI:17051"/>
    </reaction>
    <physiologicalReaction direction="left-to-right" evidence="10">
        <dbReference type="Rhea" id="RHEA:76160"/>
    </physiologicalReaction>
</comment>
<keyword evidence="11" id="KW-0915">Sodium</keyword>
<keyword evidence="5 11" id="KW-1133">Transmembrane helix</keyword>
<gene>
    <name evidence="11 12" type="primary">crcB</name>
    <name evidence="11" type="synonym">fluC</name>
    <name evidence="12" type="ORF">CPIN18021_0829</name>
</gene>
<dbReference type="NCBIfam" id="TIGR00494">
    <property type="entry name" value="crcB"/>
    <property type="match status" value="1"/>
</dbReference>
<feature type="transmembrane region" description="Helical" evidence="11">
    <location>
        <begin position="92"/>
        <end position="117"/>
    </location>
</feature>
<feature type="transmembrane region" description="Helical" evidence="11">
    <location>
        <begin position="7"/>
        <end position="27"/>
    </location>
</feature>
<keyword evidence="7 11" id="KW-0472">Membrane</keyword>
<dbReference type="RefSeq" id="WP_078424477.1">
    <property type="nucleotide sequence ID" value="NZ_CP017258.1"/>
</dbReference>
<keyword evidence="2 11" id="KW-1003">Cell membrane</keyword>
<keyword evidence="3" id="KW-0997">Cell inner membrane</keyword>
<evidence type="ECO:0000256" key="7">
    <source>
        <dbReference type="ARBA" id="ARBA00023136"/>
    </source>
</evidence>
<dbReference type="Pfam" id="PF02537">
    <property type="entry name" value="CRCB"/>
    <property type="match status" value="1"/>
</dbReference>
<dbReference type="PANTHER" id="PTHR28259:SF1">
    <property type="entry name" value="FLUORIDE EXPORT PROTEIN 1-RELATED"/>
    <property type="match status" value="1"/>
</dbReference>
<keyword evidence="6 11" id="KW-0406">Ion transport</keyword>
<name>A0A1S6U7I2_9BACT</name>
<keyword evidence="13" id="KW-1185">Reference proteome</keyword>
<evidence type="ECO:0000256" key="6">
    <source>
        <dbReference type="ARBA" id="ARBA00023065"/>
    </source>
</evidence>
<dbReference type="InterPro" id="IPR003691">
    <property type="entry name" value="FluC"/>
</dbReference>
<feature type="transmembrane region" description="Helical" evidence="11">
    <location>
        <begin position="33"/>
        <end position="54"/>
    </location>
</feature>
<dbReference type="HAMAP" id="MF_00454">
    <property type="entry name" value="FluC"/>
    <property type="match status" value="1"/>
</dbReference>
<dbReference type="EMBL" id="CP017258">
    <property type="protein sequence ID" value="AQW87640.1"/>
    <property type="molecule type" value="Genomic_DNA"/>
</dbReference>
<dbReference type="GO" id="GO:0140114">
    <property type="term" value="P:cellular detoxification of fluoride"/>
    <property type="evidence" value="ECO:0007669"/>
    <property type="project" value="UniProtKB-UniRule"/>
</dbReference>
<feature type="binding site" evidence="11">
    <location>
        <position position="71"/>
    </location>
    <ligand>
        <name>Na(+)</name>
        <dbReference type="ChEBI" id="CHEBI:29101"/>
        <note>structural</note>
    </ligand>
</feature>
<protein>
    <recommendedName>
        <fullName evidence="11">Fluoride-specific ion channel FluC</fullName>
    </recommendedName>
</protein>
<dbReference type="GO" id="GO:0062054">
    <property type="term" value="F:fluoride channel activity"/>
    <property type="evidence" value="ECO:0007669"/>
    <property type="project" value="UniProtKB-UniRule"/>
</dbReference>
<evidence type="ECO:0000256" key="10">
    <source>
        <dbReference type="ARBA" id="ARBA00035585"/>
    </source>
</evidence>
<organism evidence="12 13">
    <name type="scientific">Campylobacter pinnipediorum subsp. caledonicus</name>
    <dbReference type="NCBI Taxonomy" id="1874362"/>
    <lineage>
        <taxon>Bacteria</taxon>
        <taxon>Pseudomonadati</taxon>
        <taxon>Campylobacterota</taxon>
        <taxon>Epsilonproteobacteria</taxon>
        <taxon>Campylobacterales</taxon>
        <taxon>Campylobacteraceae</taxon>
        <taxon>Campylobacter</taxon>
    </lineage>
</organism>
<keyword evidence="8 11" id="KW-0407">Ion channel</keyword>
<evidence type="ECO:0000313" key="12">
    <source>
        <dbReference type="EMBL" id="AQW87640.1"/>
    </source>
</evidence>
<evidence type="ECO:0000256" key="8">
    <source>
        <dbReference type="ARBA" id="ARBA00023303"/>
    </source>
</evidence>
<comment type="subcellular location">
    <subcellularLocation>
        <location evidence="1 11">Cell membrane</location>
        <topology evidence="1 11">Multi-pass membrane protein</topology>
    </subcellularLocation>
</comment>
<proteinExistence type="inferred from homology"/>
<reference evidence="13" key="1">
    <citation type="submission" date="2016-09" db="EMBL/GenBank/DDBJ databases">
        <title>Comparative genomics of the Campylobacter concisus group.</title>
        <authorList>
            <person name="Miller W.G."/>
            <person name="Yee E."/>
            <person name="Chapman M.H."/>
            <person name="Huynh S."/>
            <person name="Bono J.L."/>
            <person name="On S.L.W."/>
            <person name="StLeger J."/>
            <person name="Foster G."/>
            <person name="Parker C.T."/>
        </authorList>
    </citation>
    <scope>NUCLEOTIDE SEQUENCE [LARGE SCALE GENOMIC DNA]</scope>
    <source>
        <strain evidence="13">RM18021</strain>
    </source>
</reference>
<evidence type="ECO:0000256" key="9">
    <source>
        <dbReference type="ARBA" id="ARBA00035120"/>
    </source>
</evidence>
<evidence type="ECO:0000256" key="5">
    <source>
        <dbReference type="ARBA" id="ARBA00022989"/>
    </source>
</evidence>
<keyword evidence="11" id="KW-0813">Transport</keyword>
<feature type="binding site" evidence="11">
    <location>
        <position position="74"/>
    </location>
    <ligand>
        <name>Na(+)</name>
        <dbReference type="ChEBI" id="CHEBI:29101"/>
        <note>structural</note>
    </ligand>
</feature>
<evidence type="ECO:0000313" key="13">
    <source>
        <dbReference type="Proteomes" id="UP000190868"/>
    </source>
</evidence>
<comment type="similarity">
    <text evidence="9 11">Belongs to the fluoride channel Fluc/FEX (TC 1.A.43) family.</text>
</comment>
<comment type="function">
    <text evidence="11">Fluoride-specific ion channel. Important for reducing fluoride concentration in the cell, thus reducing its toxicity.</text>
</comment>
<dbReference type="GO" id="GO:0046872">
    <property type="term" value="F:metal ion binding"/>
    <property type="evidence" value="ECO:0007669"/>
    <property type="project" value="UniProtKB-KW"/>
</dbReference>
<dbReference type="Proteomes" id="UP000190868">
    <property type="component" value="Chromosome"/>
</dbReference>